<gene>
    <name evidence="1" type="ORF">ATN00_08885</name>
</gene>
<proteinExistence type="predicted"/>
<dbReference type="EMBL" id="CP013264">
    <property type="protein sequence ID" value="ALR20407.1"/>
    <property type="molecule type" value="Genomic_DNA"/>
</dbReference>
<name>A0A0S3EYA0_9SPHN</name>
<dbReference type="KEGG" id="sbd:ATN00_08885"/>
<dbReference type="InterPro" id="IPR016032">
    <property type="entry name" value="Sig_transdc_resp-reg_C-effctor"/>
</dbReference>
<dbReference type="InterPro" id="IPR036388">
    <property type="entry name" value="WH-like_DNA-bd_sf"/>
</dbReference>
<dbReference type="AlphaFoldDB" id="A0A0S3EYA0"/>
<evidence type="ECO:0000313" key="1">
    <source>
        <dbReference type="EMBL" id="ALR20407.1"/>
    </source>
</evidence>
<evidence type="ECO:0008006" key="3">
    <source>
        <dbReference type="Google" id="ProtNLM"/>
    </source>
</evidence>
<dbReference type="GO" id="GO:0003677">
    <property type="term" value="F:DNA binding"/>
    <property type="evidence" value="ECO:0007669"/>
    <property type="project" value="InterPro"/>
</dbReference>
<accession>A0A0S3EYA0</accession>
<evidence type="ECO:0000313" key="2">
    <source>
        <dbReference type="Proteomes" id="UP000056968"/>
    </source>
</evidence>
<dbReference type="Proteomes" id="UP000056968">
    <property type="component" value="Chromosome"/>
</dbReference>
<dbReference type="Gene3D" id="1.10.10.10">
    <property type="entry name" value="Winged helix-like DNA-binding domain superfamily/Winged helix DNA-binding domain"/>
    <property type="match status" value="1"/>
</dbReference>
<sequence>MALVARGKTDWEISQILGIGQETAIQHVKDARDRYGVTKRTLWAIRALFDGQISFADVFGR</sequence>
<organism evidence="1 2">
    <name type="scientific">Sphingobium baderi</name>
    <dbReference type="NCBI Taxonomy" id="1332080"/>
    <lineage>
        <taxon>Bacteria</taxon>
        <taxon>Pseudomonadati</taxon>
        <taxon>Pseudomonadota</taxon>
        <taxon>Alphaproteobacteria</taxon>
        <taxon>Sphingomonadales</taxon>
        <taxon>Sphingomonadaceae</taxon>
        <taxon>Sphingobium</taxon>
    </lineage>
</organism>
<keyword evidence="2" id="KW-1185">Reference proteome</keyword>
<dbReference type="SUPFAM" id="SSF46894">
    <property type="entry name" value="C-terminal effector domain of the bipartite response regulators"/>
    <property type="match status" value="1"/>
</dbReference>
<protein>
    <recommendedName>
        <fullName evidence="3">HTH luxR-type domain-containing protein</fullName>
    </recommendedName>
</protein>
<dbReference type="STRING" id="1332080.ATN00_08885"/>
<reference evidence="1 2" key="1">
    <citation type="submission" date="2015-11" db="EMBL/GenBank/DDBJ databases">
        <title>A Two-component Flavoprotein Monooxygenase System MeaXY Responsible for para-Hydroxylation of 2-Methyl-6-ethylaniline and 2,6-Diethylaniline in Sphingobium baderi DE-13.</title>
        <authorList>
            <person name="Cheng M."/>
            <person name="Meng Q."/>
            <person name="Yang Y."/>
            <person name="Chu C."/>
            <person name="Yan X."/>
            <person name="He J."/>
            <person name="Li S."/>
        </authorList>
    </citation>
    <scope>NUCLEOTIDE SEQUENCE [LARGE SCALE GENOMIC DNA]</scope>
    <source>
        <strain evidence="1 2">DE-13</strain>
    </source>
</reference>
<dbReference type="GO" id="GO:0006355">
    <property type="term" value="P:regulation of DNA-templated transcription"/>
    <property type="evidence" value="ECO:0007669"/>
    <property type="project" value="InterPro"/>
</dbReference>